<dbReference type="AlphaFoldDB" id="A0A125U074"/>
<evidence type="ECO:0000313" key="1">
    <source>
        <dbReference type="EMBL" id="KWS02448.1"/>
    </source>
</evidence>
<comment type="caution">
    <text evidence="1">The sequence shown here is derived from an EMBL/GenBank/DDBJ whole genome shotgun (WGS) entry which is preliminary data.</text>
</comment>
<reference evidence="1 2" key="1">
    <citation type="journal article" date="2014" name="Genome Announc.">
        <title>Draft Genome Sequence of Lysobacter capsici AZ78, a Bacterium Antagonistic to Plant-Pathogenic Oomycetes.</title>
        <authorList>
            <person name="Puopolo G."/>
            <person name="Sonego P."/>
            <person name="Engelen K."/>
            <person name="Pertot I."/>
        </authorList>
    </citation>
    <scope>NUCLEOTIDE SEQUENCE [LARGE SCALE GENOMIC DNA]</scope>
    <source>
        <strain evidence="1 2">AZ78</strain>
    </source>
</reference>
<accession>A0A125U074</accession>
<name>A0A125U074_9GAMM</name>
<keyword evidence="2" id="KW-1185">Reference proteome</keyword>
<dbReference type="Proteomes" id="UP000023435">
    <property type="component" value="Unassembled WGS sequence"/>
</dbReference>
<proteinExistence type="predicted"/>
<dbReference type="EMBL" id="JAJA02000002">
    <property type="protein sequence ID" value="KWS02448.1"/>
    <property type="molecule type" value="Genomic_DNA"/>
</dbReference>
<sequence length="42" mass="4390">MLRTGRDCAGFSACASRLGVVKSLKRNEFACAAAPCCPSQGR</sequence>
<protein>
    <submittedName>
        <fullName evidence="1">Uncharacterized protein</fullName>
    </submittedName>
</protein>
<evidence type="ECO:0000313" key="2">
    <source>
        <dbReference type="Proteomes" id="UP000023435"/>
    </source>
</evidence>
<organism evidence="1 2">
    <name type="scientific">Lysobacter capsici AZ78</name>
    <dbReference type="NCBI Taxonomy" id="1444315"/>
    <lineage>
        <taxon>Bacteria</taxon>
        <taxon>Pseudomonadati</taxon>
        <taxon>Pseudomonadota</taxon>
        <taxon>Gammaproteobacteria</taxon>
        <taxon>Lysobacterales</taxon>
        <taxon>Lysobacteraceae</taxon>
        <taxon>Lysobacter</taxon>
    </lineage>
</organism>
<gene>
    <name evidence="1" type="ORF">AZ78_5115</name>
</gene>